<dbReference type="eggNOG" id="KOG2157">
    <property type="taxonomic scope" value="Eukaryota"/>
</dbReference>
<dbReference type="HOGENOM" id="CLU_022993_1_0_1"/>
<dbReference type="EMBL" id="ADFV01120176">
    <property type="status" value="NOT_ANNOTATED_CDS"/>
    <property type="molecule type" value="Genomic_DNA"/>
</dbReference>
<reference evidence="5 6" key="1">
    <citation type="submission" date="2012-10" db="EMBL/GenBank/DDBJ databases">
        <authorList>
            <consortium name="Gibbon Genome Sequencing Consortium"/>
        </authorList>
    </citation>
    <scope>NUCLEOTIDE SEQUENCE [LARGE SCALE GENOMIC DNA]</scope>
</reference>
<evidence type="ECO:0000256" key="4">
    <source>
        <dbReference type="SAM" id="MobiDB-lite"/>
    </source>
</evidence>
<dbReference type="PROSITE" id="PS51221">
    <property type="entry name" value="TTL"/>
    <property type="match status" value="1"/>
</dbReference>
<reference evidence="5" key="3">
    <citation type="submission" date="2025-09" db="UniProtKB">
        <authorList>
            <consortium name="Ensembl"/>
        </authorList>
    </citation>
    <scope>IDENTIFICATION</scope>
</reference>
<keyword evidence="6" id="KW-1185">Reference proteome</keyword>
<dbReference type="EMBL" id="ADFV01120174">
    <property type="status" value="NOT_ANNOTATED_CDS"/>
    <property type="molecule type" value="Genomic_DNA"/>
</dbReference>
<dbReference type="InterPro" id="IPR004344">
    <property type="entry name" value="TTL/TTLL_fam"/>
</dbReference>
<dbReference type="STRING" id="61853.ENSNLEP00000000032"/>
<keyword evidence="2" id="KW-0067">ATP-binding</keyword>
<proteinExistence type="predicted"/>
<evidence type="ECO:0000256" key="2">
    <source>
        <dbReference type="ARBA" id="ARBA00022840"/>
    </source>
</evidence>
<dbReference type="EMBL" id="ADFV01120173">
    <property type="status" value="NOT_ANNOTATED_CDS"/>
    <property type="molecule type" value="Genomic_DNA"/>
</dbReference>
<dbReference type="EMBL" id="ADFV01120172">
    <property type="status" value="NOT_ANNOTATED_CDS"/>
    <property type="molecule type" value="Genomic_DNA"/>
</dbReference>
<evidence type="ECO:0000256" key="3">
    <source>
        <dbReference type="ARBA" id="ARBA00078174"/>
    </source>
</evidence>
<evidence type="ECO:0000313" key="6">
    <source>
        <dbReference type="Proteomes" id="UP000001073"/>
    </source>
</evidence>
<accession>G1QGK5</accession>
<feature type="region of interest" description="Disordered" evidence="4">
    <location>
        <begin position="543"/>
        <end position="637"/>
    </location>
</feature>
<dbReference type="OMA" id="YINNTFW"/>
<dbReference type="FunCoup" id="G1QGK5">
    <property type="interactions" value="332"/>
</dbReference>
<feature type="compositionally biased region" description="Basic and acidic residues" evidence="4">
    <location>
        <begin position="77"/>
        <end position="93"/>
    </location>
</feature>
<name>G1QGK5_NOMLE</name>
<evidence type="ECO:0000256" key="1">
    <source>
        <dbReference type="ARBA" id="ARBA00022741"/>
    </source>
</evidence>
<dbReference type="SUPFAM" id="SSF56059">
    <property type="entry name" value="Glutathione synthetase ATP-binding domain-like"/>
    <property type="match status" value="1"/>
</dbReference>
<dbReference type="Ensembl" id="ENSNLET00000000035.2">
    <property type="protein sequence ID" value="ENSNLEP00000000032.2"/>
    <property type="gene ID" value="ENSNLEG00000000029.2"/>
</dbReference>
<dbReference type="GO" id="GO:0005524">
    <property type="term" value="F:ATP binding"/>
    <property type="evidence" value="ECO:0007669"/>
    <property type="project" value="UniProtKB-KW"/>
</dbReference>
<feature type="compositionally biased region" description="Low complexity" evidence="4">
    <location>
        <begin position="117"/>
        <end position="129"/>
    </location>
</feature>
<dbReference type="PANTHER" id="PTHR46810">
    <property type="entry name" value="INACTIVE POLYGLYCYLASE TTLL10"/>
    <property type="match status" value="1"/>
</dbReference>
<evidence type="ECO:0000313" key="5">
    <source>
        <dbReference type="Ensembl" id="ENSNLEP00000000032.2"/>
    </source>
</evidence>
<dbReference type="GO" id="GO:0070737">
    <property type="term" value="F:protein-glycine ligase activity, elongating"/>
    <property type="evidence" value="ECO:0007669"/>
    <property type="project" value="TreeGrafter"/>
</dbReference>
<dbReference type="InterPro" id="IPR027752">
    <property type="entry name" value="TTLL10"/>
</dbReference>
<protein>
    <recommendedName>
        <fullName evidence="3">Tubulin--tyrosine ligase-like protein 10</fullName>
    </recommendedName>
</protein>
<dbReference type="GeneTree" id="ENSGT00940000160919"/>
<dbReference type="Proteomes" id="UP000001073">
    <property type="component" value="Chromosome 24"/>
</dbReference>
<sequence length="637" mass="70855">MAHSCTQFVHRRGPPTWTQAGSKRGKRPRVQRRPRARVPAPASQPGPWDPIPFTGPAHERPMGSSQEEGLLCQPSQPDHHTRGHCGPDLEGAERASATPGPPGLLTSHPPADSDDTSAAGPSAALLEGLLPGGGKPSPHSTRPGPFFYIGGISAPYCKSKGWQRIQDSRRDDYTLKWCEVKSRDSYGSFPEGEQLLYQLSKLQLLHHQDWAAQHPFGDGHGPMSKASKAPGGAQARLEKDAAVPTLEDLPWTSPGHLRPQREAFFTLFDETQIWICKPTASNQGKGIFLLRNREEVAALQAKTRSMEDDPIHHKTPFRGPQARVVQRYIQNPLLLDGRKFDVRSYLLIACTTPYMIFFGHGYARLTLSLYDPHSSDLSGHLTNQFMQKKSPLYMLLKEGTVWSMERLNRHINDTFWKARGLPKDWVFTTLTKRMQQIMAHCFLAAKPKLDCKLGYFDLIGCDFLIDDNFKVWLLEMNSNPALHTNCEVLKEVIPGVVIETLDLVLETFQKSLRGQKMLPLLSQRRFVLLHNGEADLWPRLGSSCSLRRQLPPPTRQAKSSGPPTPHAPDQPGARRPAPPPLVLQRPRPPGPDLDSTHDGEPQAPGTEQSGAGDRHPAQEPSPGTAKEEREEPENARS</sequence>
<dbReference type="FunFam" id="3.30.470.20:FF:000046">
    <property type="entry name" value="inactive polyglycylase TTLL10"/>
    <property type="match status" value="1"/>
</dbReference>
<feature type="region of interest" description="Disordered" evidence="4">
    <location>
        <begin position="1"/>
        <end position="142"/>
    </location>
</feature>
<dbReference type="AlphaFoldDB" id="G1QGK5"/>
<dbReference type="Pfam" id="PF03133">
    <property type="entry name" value="TTL"/>
    <property type="match status" value="1"/>
</dbReference>
<organism evidence="5 6">
    <name type="scientific">Nomascus leucogenys</name>
    <name type="common">Northern white-cheeked gibbon</name>
    <name type="synonym">Hylobates leucogenys</name>
    <dbReference type="NCBI Taxonomy" id="61853"/>
    <lineage>
        <taxon>Eukaryota</taxon>
        <taxon>Metazoa</taxon>
        <taxon>Chordata</taxon>
        <taxon>Craniata</taxon>
        <taxon>Vertebrata</taxon>
        <taxon>Euteleostomi</taxon>
        <taxon>Mammalia</taxon>
        <taxon>Eutheria</taxon>
        <taxon>Euarchontoglires</taxon>
        <taxon>Primates</taxon>
        <taxon>Haplorrhini</taxon>
        <taxon>Catarrhini</taxon>
        <taxon>Hylobatidae</taxon>
        <taxon>Nomascus</taxon>
    </lineage>
</organism>
<dbReference type="Gene3D" id="3.30.470.20">
    <property type="entry name" value="ATP-grasp fold, B domain"/>
    <property type="match status" value="1"/>
</dbReference>
<keyword evidence="1" id="KW-0547">Nucleotide-binding</keyword>
<dbReference type="EMBL" id="ADFV01120175">
    <property type="status" value="NOT_ANNOTATED_CDS"/>
    <property type="molecule type" value="Genomic_DNA"/>
</dbReference>
<dbReference type="PANTHER" id="PTHR46810:SF1">
    <property type="entry name" value="INACTIVE POLYGLYCYLASE TTLL10"/>
    <property type="match status" value="1"/>
</dbReference>
<dbReference type="GO" id="GO:0005737">
    <property type="term" value="C:cytoplasm"/>
    <property type="evidence" value="ECO:0007669"/>
    <property type="project" value="UniProtKB-ARBA"/>
</dbReference>
<feature type="compositionally biased region" description="Basic and acidic residues" evidence="4">
    <location>
        <begin position="625"/>
        <end position="637"/>
    </location>
</feature>
<reference evidence="5" key="2">
    <citation type="submission" date="2025-08" db="UniProtKB">
        <authorList>
            <consortium name="Ensembl"/>
        </authorList>
    </citation>
    <scope>IDENTIFICATION</scope>
</reference>
<dbReference type="InParanoid" id="G1QGK5"/>
<feature type="region of interest" description="Disordered" evidence="4">
    <location>
        <begin position="213"/>
        <end position="235"/>
    </location>
</feature>
<feature type="compositionally biased region" description="Basic residues" evidence="4">
    <location>
        <begin position="23"/>
        <end position="36"/>
    </location>
</feature>
<feature type="compositionally biased region" description="Pro residues" evidence="4">
    <location>
        <begin position="576"/>
        <end position="591"/>
    </location>
</feature>
<gene>
    <name evidence="5" type="primary">TTLL10</name>
</gene>